<keyword evidence="4" id="KW-1133">Transmembrane helix</keyword>
<evidence type="ECO:0000313" key="6">
    <source>
        <dbReference type="EMBL" id="NML72095.1"/>
    </source>
</evidence>
<keyword evidence="5" id="KW-0732">Signal</keyword>
<proteinExistence type="predicted"/>
<evidence type="ECO:0000256" key="5">
    <source>
        <dbReference type="SAM" id="SignalP"/>
    </source>
</evidence>
<keyword evidence="2" id="KW-0964">Secreted</keyword>
<keyword evidence="7" id="KW-1185">Reference proteome</keyword>
<dbReference type="PANTHER" id="PTHR32305:SF15">
    <property type="entry name" value="PROTEIN RHSA-RELATED"/>
    <property type="match status" value="1"/>
</dbReference>
<protein>
    <recommendedName>
        <fullName evidence="8">RHS repeat-associated core domain-containing protein</fullName>
    </recommendedName>
</protein>
<keyword evidence="4" id="KW-0472">Membrane</keyword>
<dbReference type="GO" id="GO:0005576">
    <property type="term" value="C:extracellular region"/>
    <property type="evidence" value="ECO:0007669"/>
    <property type="project" value="UniProtKB-SubCell"/>
</dbReference>
<dbReference type="SUPFAM" id="SSF69318">
    <property type="entry name" value="Integrin alpha N-terminal domain"/>
    <property type="match status" value="1"/>
</dbReference>
<dbReference type="InterPro" id="IPR003284">
    <property type="entry name" value="Sal_SpvB"/>
</dbReference>
<dbReference type="NCBIfam" id="TIGR03696">
    <property type="entry name" value="Rhs_assc_core"/>
    <property type="match status" value="1"/>
</dbReference>
<sequence length="2234" mass="250415">MRLKIFSLFTFFILFSLFPSQQIQEISLQYSTSGYSENSTSNQKTFPSVLVPSVNAEMSVSESGAFTYALPIEVIKGLNGLQPNVALVYNSQNGNGQSGWGWNIVGLSTITRGGKSKEIDGITIGSQFNDTDPYYLDGQRLIKINATEFTTEKFSKVKISKPASGEFQFIIQYTDGKIAKYKELVTGQFYISSLIDSFNNEVHYSYQVENNVPLVTKVSYGGNSPVNDKFYVNFIYKARQKNIEIFRKGISYITSKVLSEINTGSSYNPLYRKYTLSYDFVEDNSVERLRTILVNNENGESLKPLNFNYNTSNAGTVKVTGNTQSKLSYSTTGLGSVTMGDFLQNDIEKIQPVFQERLNNGYNLKIGTPYSYTNVTNITTNNSGTLLFSGKVLDLNNRITEKDQLIIVNETSVGTADLDNPNNSSNQQLKDEIIFEIKNLITGDQRKVTVPVKGGLVEVQNYVSPDPYDNYNSGIYQTTYTRDETRREYVQGDFNNDGLIDFLIIEPQNFTRGNRIYWAEIGKQNAGASVQLNPVILSEALNISSRDIYPIEFDGDGLPELLAIDKYGAKYSVYKINLENNTIGTLISDQSLSNFGTKTPLFLGDFNGDGLTDFLTPQTVYEIPVDDNSGLKLGDTYYRMQTETLLWWKYTGNGVSFIKNQEDYTQQKIAYLKPSQSNYIKRSTFWQKFWNGQPDEYEYTRYSTHNIIVTDFNNDGRSDIITLDKIGKAKYSANGSLAMVNIDNLPNILSRKTGPLTTTQFISSLVNMVNFYENKNLQGGTFQQLSSFPIESNKISPLSLIVSATNFDYLNMSKSGAYIYDPLVGQSTSITIDNSNFLEKQIQEVNNGTDVLQKVDYRNMVPKDNFSTDKGELTYLYKSQDYLKYPYYVHKTNAALYLVNKIHTSFDSKILTKEYRYENGIQHLEGKGFLGFQKTYSSDAYETEIKGGKYINKNPAKAVFWKIDTRAPEMDNAVVKSTYGGINKFFTENITTNKKFDKGNHQYLILATDEVSKDYLKKITISKKYIYDETDDLKLKSAETDFSGVGSSISKYIYKQAFSNGDHNFYGKIASVEGITYKDGLSFTTKNESEYFTNGNVSEVRKYGNQPNATPVITSYTYDNVGNLKTETLSATGITPQTTTYDYDVTNRYVNKTTTADGLFSTAIISTLGRTDSEVSPLGVTTSYTYDSWGNITEITDFLGKKTTISKSVADASTGGIYNLHKKRDGGTETIVTFDKFDREVQSRTQSINGKWTVVKTEYDILGRKIRFSEPFYEGEPVRWNSIEYDELNRPIKNTDFNGHYIITCYEGLKVTVDDLVSKKNSKTLDAMGNTIRFQDHGGVINYFYYPNGALKETNYEGIKTTFEIDGWGSKTKITDPSAGIFTYEYDNLGRITKETTPKGYTLYTYDNLGRPLTEKVYGNTPAENTNIEKTYTYNGQTKLPETITGVSNGKTFTYTTYYDQYFRIKGKKEQTPDFTYTSSTTFDSFGRADVVSMSTTIANPNYTSNSSVKNVYDANGILVQQNDNENGTMVWHLSDVSARGQTKQLEYGNGYTLVNQYYDLDYSLFNIKHQNTNNGNVALDMDYNHNTTQGILNFRRNNIFGKKEDFTYDLLNRLLTEAVNGVITNQYTYDKRGRITSNTELGKYNYNESDYKLKGIDFNTNGQNVNAQRGFASVTYNAFKSPLQITLAGKEDLSFEYNILKTRYSMKSSVTGQNKWYSSDFAVEITKESNGKTQLVTYITGDPYSANYIKKEILNGGTLTENGNYYLHRDNIGSILAISKTDGSVVEKRFFDAWGNLKGLINASGQLITDPSTINNYTMFLDRGYTGHEHLWRTGLINMNARLYDPILRKFLSPDNFVQDPFNTQNYDRFGYVYNNPLLYVDKDGNEFISLGVAVVIGVAVAITTKAIMNMISGIPFWYGMGKSAVMGAVSGAISFGIGTAATSMFGQGLSFGKALFEAGAHALSSGNMAAMGGEFGGSAFLSGAVSSIVASGMQGLGGIGNFGNKNPDLLKAIMITTGGLSGGISSTIAGGNFWDGFKQGLITSGLNHVVHMGFAAIEAIIVKDKIQQILEKNNIDPRGLSTQQILTKYKEIFKEYWDKSAQWAEFADAKTIAQWEGNEYKGYLSLNNGMIQTIGGNKDYGITNPINGKVLLSTGRNNYSLASTFIHEMVHSIDFVSGLQSFMNNFQFGHDYIESRAYMEEAKWTGGYINSIGQNHIIRSMQVHLSLFNFIR</sequence>
<evidence type="ECO:0000313" key="7">
    <source>
        <dbReference type="Proteomes" id="UP000544054"/>
    </source>
</evidence>
<evidence type="ECO:0008006" key="8">
    <source>
        <dbReference type="Google" id="ProtNLM"/>
    </source>
</evidence>
<feature type="signal peptide" evidence="5">
    <location>
        <begin position="1"/>
        <end position="22"/>
    </location>
</feature>
<dbReference type="InterPro" id="IPR050708">
    <property type="entry name" value="T6SS_VgrG/RHS"/>
</dbReference>
<comment type="caution">
    <text evidence="6">The sequence shown here is derived from an EMBL/GenBank/DDBJ whole genome shotgun (WGS) entry which is preliminary data.</text>
</comment>
<keyword evidence="3" id="KW-0843">Virulence</keyword>
<name>A0A7Y0ARL3_9FLAO</name>
<evidence type="ECO:0000256" key="1">
    <source>
        <dbReference type="ARBA" id="ARBA00004613"/>
    </source>
</evidence>
<dbReference type="InterPro" id="IPR022385">
    <property type="entry name" value="Rhs_assc_core"/>
</dbReference>
<evidence type="ECO:0000256" key="2">
    <source>
        <dbReference type="ARBA" id="ARBA00022525"/>
    </source>
</evidence>
<evidence type="ECO:0000256" key="4">
    <source>
        <dbReference type="SAM" id="Phobius"/>
    </source>
</evidence>
<dbReference type="Gene3D" id="2.180.10.10">
    <property type="entry name" value="RHS repeat-associated core"/>
    <property type="match status" value="2"/>
</dbReference>
<feature type="transmembrane region" description="Helical" evidence="4">
    <location>
        <begin position="1925"/>
        <end position="1947"/>
    </location>
</feature>
<gene>
    <name evidence="6" type="ORF">HHL23_20210</name>
</gene>
<dbReference type="RefSeq" id="WP_169236551.1">
    <property type="nucleotide sequence ID" value="NZ_JABBGI010000036.1"/>
</dbReference>
<keyword evidence="4" id="KW-0812">Transmembrane</keyword>
<dbReference type="InterPro" id="IPR006530">
    <property type="entry name" value="YD"/>
</dbReference>
<dbReference type="InterPro" id="IPR028994">
    <property type="entry name" value="Integrin_alpha_N"/>
</dbReference>
<dbReference type="GO" id="GO:0005737">
    <property type="term" value="C:cytoplasm"/>
    <property type="evidence" value="ECO:0007669"/>
    <property type="project" value="InterPro"/>
</dbReference>
<dbReference type="NCBIfam" id="TIGR01643">
    <property type="entry name" value="YD_repeat_2x"/>
    <property type="match status" value="1"/>
</dbReference>
<dbReference type="Proteomes" id="UP000544054">
    <property type="component" value="Unassembled WGS sequence"/>
</dbReference>
<organism evidence="6 7">
    <name type="scientific">Chryseobacterium antibioticum</name>
    <dbReference type="NCBI Taxonomy" id="2728847"/>
    <lineage>
        <taxon>Bacteria</taxon>
        <taxon>Pseudomonadati</taxon>
        <taxon>Bacteroidota</taxon>
        <taxon>Flavobacteriia</taxon>
        <taxon>Flavobacteriales</taxon>
        <taxon>Weeksellaceae</taxon>
        <taxon>Chryseobacterium group</taxon>
        <taxon>Chryseobacterium</taxon>
    </lineage>
</organism>
<reference evidence="6 7" key="1">
    <citation type="submission" date="2020-04" db="EMBL/GenBank/DDBJ databases">
        <title>Chryseobacterium sp. RP-3-3 sp. nov., isolated from Jeju soil.</title>
        <authorList>
            <person name="Dahal R.H."/>
        </authorList>
    </citation>
    <scope>NUCLEOTIDE SEQUENCE [LARGE SCALE GENOMIC DNA]</scope>
    <source>
        <strain evidence="6 7">RP-3-3</strain>
    </source>
</reference>
<dbReference type="EMBL" id="JABBGI010000036">
    <property type="protein sequence ID" value="NML72095.1"/>
    <property type="molecule type" value="Genomic_DNA"/>
</dbReference>
<feature type="transmembrane region" description="Helical" evidence="4">
    <location>
        <begin position="1889"/>
        <end position="1913"/>
    </location>
</feature>
<comment type="subcellular location">
    <subcellularLocation>
        <location evidence="1">Secreted</location>
    </subcellularLocation>
</comment>
<feature type="chain" id="PRO_5031151562" description="RHS repeat-associated core domain-containing protein" evidence="5">
    <location>
        <begin position="23"/>
        <end position="2234"/>
    </location>
</feature>
<dbReference type="PANTHER" id="PTHR32305">
    <property type="match status" value="1"/>
</dbReference>
<dbReference type="Pfam" id="PF05593">
    <property type="entry name" value="RHS_repeat"/>
    <property type="match status" value="2"/>
</dbReference>
<dbReference type="InterPro" id="IPR031325">
    <property type="entry name" value="RHS_repeat"/>
</dbReference>
<accession>A0A7Y0ARL3</accession>
<evidence type="ECO:0000256" key="3">
    <source>
        <dbReference type="ARBA" id="ARBA00023026"/>
    </source>
</evidence>
<dbReference type="Pfam" id="PF03534">
    <property type="entry name" value="SpvB"/>
    <property type="match status" value="1"/>
</dbReference>